<keyword evidence="5 11" id="KW-0500">Molybdenum</keyword>
<reference evidence="13" key="1">
    <citation type="submission" date="2017-05" db="EMBL/GenBank/DDBJ databases">
        <authorList>
            <person name="Song R."/>
            <person name="Chenine A.L."/>
            <person name="Ruprecht R.M."/>
        </authorList>
    </citation>
    <scope>NUCLEOTIDE SEQUENCE</scope>
    <source>
        <strain evidence="13">Kingella_eburonensis</strain>
    </source>
</reference>
<evidence type="ECO:0000256" key="4">
    <source>
        <dbReference type="ARBA" id="ARBA00010763"/>
    </source>
</evidence>
<dbReference type="Pfam" id="PF00994">
    <property type="entry name" value="MoCF_biosynth"/>
    <property type="match status" value="1"/>
</dbReference>
<evidence type="ECO:0000256" key="7">
    <source>
        <dbReference type="ARBA" id="ARBA00022723"/>
    </source>
</evidence>
<dbReference type="SUPFAM" id="SSF63882">
    <property type="entry name" value="MoeA N-terminal region -like"/>
    <property type="match status" value="1"/>
</dbReference>
<keyword evidence="6 11" id="KW-0808">Transferase</keyword>
<dbReference type="Gene3D" id="2.170.190.11">
    <property type="entry name" value="Molybdopterin biosynthesis moea protein, domain 3"/>
    <property type="match status" value="1"/>
</dbReference>
<evidence type="ECO:0000313" key="13">
    <source>
        <dbReference type="EMBL" id="SMQ12984.1"/>
    </source>
</evidence>
<keyword evidence="8 11" id="KW-0460">Magnesium</keyword>
<dbReference type="Proteomes" id="UP000215450">
    <property type="component" value="Unassembled WGS sequence"/>
</dbReference>
<accession>A0A238TBX4</accession>
<sequence length="409" mass="43756">MALTPVANLQKLILDTVHHTFRQPETIPVAQAAGRVLAQDIISSLNVPANNVSAMDGYAFPTVAAAGSAWRLAGESAAGRPFTGQPENGACIRIMTGAVVPTGFVAVAMQENAETDAQGNIVLTKDTPEGNNIRFAGEEIQRNQAIFQAGRILNHADVLVLASLGVGNVVVQPKIRVAVLSTGDELVEPSNPITEHGQIYDSNRHMLMSRLRDLPVEIVDMGKIEDNLEAVLSGLEHAAKTADVVMTSGGVSVGDYDYLRLAVEKIGQIHHYKVAMKPGKPFVFGQLGESQAWYFGLPGNPISGYVGFDMFVKSALWRLCGASEMPQPFRIQAALTAPVKKSAGRMDIQRATLTRQADGSWTVAPCGSQDSHRVLGVSQANAFMLLAQESGNLAAGDMVEVQPFAERFL</sequence>
<evidence type="ECO:0000313" key="14">
    <source>
        <dbReference type="EMBL" id="SNB72880.1"/>
    </source>
</evidence>
<evidence type="ECO:0000256" key="11">
    <source>
        <dbReference type="RuleBase" id="RU365090"/>
    </source>
</evidence>
<dbReference type="GO" id="GO:0046872">
    <property type="term" value="F:metal ion binding"/>
    <property type="evidence" value="ECO:0007669"/>
    <property type="project" value="UniProtKB-UniRule"/>
</dbReference>
<comment type="catalytic activity">
    <reaction evidence="10">
        <text>adenylyl-molybdopterin + molybdate = Mo-molybdopterin + AMP + H(+)</text>
        <dbReference type="Rhea" id="RHEA:35047"/>
        <dbReference type="ChEBI" id="CHEBI:15378"/>
        <dbReference type="ChEBI" id="CHEBI:36264"/>
        <dbReference type="ChEBI" id="CHEBI:62727"/>
        <dbReference type="ChEBI" id="CHEBI:71302"/>
        <dbReference type="ChEBI" id="CHEBI:456215"/>
        <dbReference type="EC" id="2.10.1.1"/>
    </reaction>
</comment>
<dbReference type="EC" id="2.10.1.1" evidence="11"/>
<evidence type="ECO:0000313" key="15">
    <source>
        <dbReference type="Proteomes" id="UP000215450"/>
    </source>
</evidence>
<evidence type="ECO:0000256" key="3">
    <source>
        <dbReference type="ARBA" id="ARBA00005046"/>
    </source>
</evidence>
<dbReference type="InterPro" id="IPR038987">
    <property type="entry name" value="MoeA-like"/>
</dbReference>
<dbReference type="Gene3D" id="3.90.105.10">
    <property type="entry name" value="Molybdopterin biosynthesis moea protein, domain 2"/>
    <property type="match status" value="1"/>
</dbReference>
<dbReference type="InterPro" id="IPR008284">
    <property type="entry name" value="MoCF_biosynth_CS"/>
</dbReference>
<dbReference type="AlphaFoldDB" id="A0A238TBX4"/>
<dbReference type="Pfam" id="PF03453">
    <property type="entry name" value="MoeA_N"/>
    <property type="match status" value="1"/>
</dbReference>
<keyword evidence="9 11" id="KW-0501">Molybdenum cofactor biosynthesis</keyword>
<dbReference type="Pfam" id="PF03454">
    <property type="entry name" value="MoeA_C"/>
    <property type="match status" value="1"/>
</dbReference>
<dbReference type="RefSeq" id="WP_095063043.1">
    <property type="nucleotide sequence ID" value="NZ_FXUV02000031.1"/>
</dbReference>
<evidence type="ECO:0000256" key="10">
    <source>
        <dbReference type="ARBA" id="ARBA00047317"/>
    </source>
</evidence>
<dbReference type="GO" id="GO:0006777">
    <property type="term" value="P:Mo-molybdopterin cofactor biosynthetic process"/>
    <property type="evidence" value="ECO:0007669"/>
    <property type="project" value="UniProtKB-UniRule"/>
</dbReference>
<dbReference type="SMART" id="SM00852">
    <property type="entry name" value="MoCF_biosynth"/>
    <property type="match status" value="1"/>
</dbReference>
<dbReference type="PROSITE" id="PS01079">
    <property type="entry name" value="MOCF_BIOSYNTHESIS_2"/>
    <property type="match status" value="1"/>
</dbReference>
<keyword evidence="15" id="KW-1185">Reference proteome</keyword>
<name>A0A238TBX4_9NEIS</name>
<dbReference type="NCBIfam" id="TIGR00177">
    <property type="entry name" value="molyb_syn"/>
    <property type="match status" value="1"/>
</dbReference>
<reference evidence="14 15" key="2">
    <citation type="submission" date="2017-06" db="EMBL/GenBank/DDBJ databases">
        <authorList>
            <person name="Kim H.J."/>
            <person name="Triplett B.A."/>
        </authorList>
    </citation>
    <scope>NUCLEOTIDE SEQUENCE [LARGE SCALE GENOMIC DNA]</scope>
    <source>
        <strain evidence="14">Kingella_eburonensis</strain>
    </source>
</reference>
<comment type="pathway">
    <text evidence="3 11">Cofactor biosynthesis; molybdopterin biosynthesis.</text>
</comment>
<comment type="cofactor">
    <cofactor evidence="1 11">
        <name>Mg(2+)</name>
        <dbReference type="ChEBI" id="CHEBI:18420"/>
    </cofactor>
</comment>
<dbReference type="OrthoDB" id="9804758at2"/>
<dbReference type="InterPro" id="IPR005110">
    <property type="entry name" value="MoeA_linker/N"/>
</dbReference>
<evidence type="ECO:0000256" key="8">
    <source>
        <dbReference type="ARBA" id="ARBA00022842"/>
    </source>
</evidence>
<dbReference type="InterPro" id="IPR001453">
    <property type="entry name" value="MoaB/Mog_dom"/>
</dbReference>
<keyword evidence="7 11" id="KW-0479">Metal-binding</keyword>
<dbReference type="NCBIfam" id="NF045515">
    <property type="entry name" value="Glp_gephyrin"/>
    <property type="match status" value="1"/>
</dbReference>
<dbReference type="InterPro" id="IPR005111">
    <property type="entry name" value="MoeA_C_domain_IV"/>
</dbReference>
<evidence type="ECO:0000256" key="2">
    <source>
        <dbReference type="ARBA" id="ARBA00002901"/>
    </source>
</evidence>
<evidence type="ECO:0000256" key="9">
    <source>
        <dbReference type="ARBA" id="ARBA00023150"/>
    </source>
</evidence>
<comment type="function">
    <text evidence="2 11">Catalyzes the insertion of molybdate into adenylated molybdopterin with the concomitant release of AMP.</text>
</comment>
<dbReference type="GO" id="GO:0005829">
    <property type="term" value="C:cytosol"/>
    <property type="evidence" value="ECO:0007669"/>
    <property type="project" value="TreeGrafter"/>
</dbReference>
<dbReference type="CDD" id="cd00887">
    <property type="entry name" value="MoeA"/>
    <property type="match status" value="1"/>
</dbReference>
<dbReference type="FunFam" id="3.40.980.10:FF:000004">
    <property type="entry name" value="Molybdopterin molybdenumtransferase"/>
    <property type="match status" value="1"/>
</dbReference>
<dbReference type="SUPFAM" id="SSF63867">
    <property type="entry name" value="MoeA C-terminal domain-like"/>
    <property type="match status" value="1"/>
</dbReference>
<dbReference type="InterPro" id="IPR036425">
    <property type="entry name" value="MoaB/Mog-like_dom_sf"/>
</dbReference>
<evidence type="ECO:0000256" key="6">
    <source>
        <dbReference type="ARBA" id="ARBA00022679"/>
    </source>
</evidence>
<evidence type="ECO:0000259" key="12">
    <source>
        <dbReference type="SMART" id="SM00852"/>
    </source>
</evidence>
<dbReference type="PANTHER" id="PTHR10192">
    <property type="entry name" value="MOLYBDOPTERIN BIOSYNTHESIS PROTEIN"/>
    <property type="match status" value="1"/>
</dbReference>
<evidence type="ECO:0000256" key="5">
    <source>
        <dbReference type="ARBA" id="ARBA00022505"/>
    </source>
</evidence>
<dbReference type="GO" id="GO:0061599">
    <property type="term" value="F:molybdopterin molybdotransferase activity"/>
    <property type="evidence" value="ECO:0007669"/>
    <property type="project" value="UniProtKB-UniRule"/>
</dbReference>
<feature type="domain" description="MoaB/Mog" evidence="12">
    <location>
        <begin position="178"/>
        <end position="318"/>
    </location>
</feature>
<comment type="similarity">
    <text evidence="4 11">Belongs to the MoeA family.</text>
</comment>
<protein>
    <recommendedName>
        <fullName evidence="11">Molybdopterin molybdenumtransferase</fullName>
        <ecNumber evidence="11">2.10.1.1</ecNumber>
    </recommendedName>
</protein>
<dbReference type="UniPathway" id="UPA00344"/>
<evidence type="ECO:0000256" key="1">
    <source>
        <dbReference type="ARBA" id="ARBA00001946"/>
    </source>
</evidence>
<gene>
    <name evidence="14" type="primary">moeA</name>
    <name evidence="13" type="ORF">KEBURONENSIS_00353</name>
    <name evidence="14" type="ORF">KEBURONENSIS_01495</name>
</gene>
<dbReference type="Gene3D" id="3.40.980.10">
    <property type="entry name" value="MoaB/Mog-like domain"/>
    <property type="match status" value="1"/>
</dbReference>
<organism evidence="14 15">
    <name type="scientific">Kingella negevensis</name>
    <dbReference type="NCBI Taxonomy" id="1522312"/>
    <lineage>
        <taxon>Bacteria</taxon>
        <taxon>Pseudomonadati</taxon>
        <taxon>Pseudomonadota</taxon>
        <taxon>Betaproteobacteria</taxon>
        <taxon>Neisseriales</taxon>
        <taxon>Neisseriaceae</taxon>
        <taxon>Kingella</taxon>
    </lineage>
</organism>
<dbReference type="PANTHER" id="PTHR10192:SF5">
    <property type="entry name" value="GEPHYRIN"/>
    <property type="match status" value="1"/>
</dbReference>
<dbReference type="SUPFAM" id="SSF53218">
    <property type="entry name" value="Molybdenum cofactor biosynthesis proteins"/>
    <property type="match status" value="1"/>
</dbReference>
<dbReference type="STRING" id="1522312.GCA_900177895_01183"/>
<dbReference type="InterPro" id="IPR036135">
    <property type="entry name" value="MoeA_linker/N_sf"/>
</dbReference>
<dbReference type="Gene3D" id="2.40.340.10">
    <property type="entry name" value="MoeA, C-terminal, domain IV"/>
    <property type="match status" value="1"/>
</dbReference>
<proteinExistence type="inferred from homology"/>
<dbReference type="InterPro" id="IPR036688">
    <property type="entry name" value="MoeA_C_domain_IV_sf"/>
</dbReference>
<dbReference type="EMBL" id="FXUV02000031">
    <property type="protein sequence ID" value="SNB72880.1"/>
    <property type="molecule type" value="Genomic_DNA"/>
</dbReference>
<dbReference type="EMBL" id="FXUV01000041">
    <property type="protein sequence ID" value="SMQ12984.1"/>
    <property type="molecule type" value="Genomic_DNA"/>
</dbReference>